<dbReference type="CDD" id="cd00483">
    <property type="entry name" value="HPPK"/>
    <property type="match status" value="1"/>
</dbReference>
<comment type="pathway">
    <text evidence="1">Cofactor biosynthesis; tetrahydrofolate biosynthesis; 2-amino-4-hydroxy-6-hydroxymethyl-7,8-dihydropteridine diphosphate from 7,8-dihydroneopterin triphosphate: step 4/4.</text>
</comment>
<evidence type="ECO:0000313" key="14">
    <source>
        <dbReference type="EMBL" id="PVZ72627.1"/>
    </source>
</evidence>
<dbReference type="PANTHER" id="PTHR43071">
    <property type="entry name" value="2-AMINO-4-HYDROXY-6-HYDROXYMETHYLDIHYDROPTERIDINE PYROPHOSPHOKINASE"/>
    <property type="match status" value="1"/>
</dbReference>
<name>A0A2V1H5Y0_9GAMM</name>
<keyword evidence="9" id="KW-0289">Folate biosynthesis</keyword>
<dbReference type="OrthoDB" id="9808041at2"/>
<dbReference type="UniPathway" id="UPA00077">
    <property type="reaction ID" value="UER00155"/>
</dbReference>
<dbReference type="SUPFAM" id="SSF55083">
    <property type="entry name" value="6-hydroxymethyl-7,8-dihydropterin pyrophosphokinase, HPPK"/>
    <property type="match status" value="1"/>
</dbReference>
<evidence type="ECO:0000256" key="4">
    <source>
        <dbReference type="ARBA" id="ARBA00016218"/>
    </source>
</evidence>
<dbReference type="AlphaFoldDB" id="A0A2V1H5Y0"/>
<evidence type="ECO:0000256" key="11">
    <source>
        <dbReference type="ARBA" id="ARBA00029766"/>
    </source>
</evidence>
<gene>
    <name evidence="14" type="primary">folK</name>
    <name evidence="14" type="ORF">DC094_04680</name>
</gene>
<evidence type="ECO:0000256" key="7">
    <source>
        <dbReference type="ARBA" id="ARBA00022777"/>
    </source>
</evidence>
<evidence type="ECO:0000256" key="5">
    <source>
        <dbReference type="ARBA" id="ARBA00022679"/>
    </source>
</evidence>
<dbReference type="GO" id="GO:0046654">
    <property type="term" value="P:tetrahydrofolate biosynthetic process"/>
    <property type="evidence" value="ECO:0007669"/>
    <property type="project" value="UniProtKB-UniPathway"/>
</dbReference>
<organism evidence="14 15">
    <name type="scientific">Pelagibaculum spongiae</name>
    <dbReference type="NCBI Taxonomy" id="2080658"/>
    <lineage>
        <taxon>Bacteria</taxon>
        <taxon>Pseudomonadati</taxon>
        <taxon>Pseudomonadota</taxon>
        <taxon>Gammaproteobacteria</taxon>
        <taxon>Oceanospirillales</taxon>
        <taxon>Pelagibaculum</taxon>
    </lineage>
</organism>
<evidence type="ECO:0000256" key="12">
    <source>
        <dbReference type="ARBA" id="ARBA00033413"/>
    </source>
</evidence>
<comment type="caution">
    <text evidence="14">The sequence shown here is derived from an EMBL/GenBank/DDBJ whole genome shotgun (WGS) entry which is preliminary data.</text>
</comment>
<evidence type="ECO:0000259" key="13">
    <source>
        <dbReference type="PROSITE" id="PS00794"/>
    </source>
</evidence>
<dbReference type="NCBIfam" id="TIGR01498">
    <property type="entry name" value="folK"/>
    <property type="match status" value="1"/>
</dbReference>
<keyword evidence="8" id="KW-0067">ATP-binding</keyword>
<protein>
    <recommendedName>
        <fullName evidence="4">2-amino-4-hydroxy-6-hydroxymethyldihydropteridine pyrophosphokinase</fullName>
        <ecNumber evidence="3">2.7.6.3</ecNumber>
    </recommendedName>
    <alternativeName>
        <fullName evidence="11">6-hydroxymethyl-7,8-dihydropterin pyrophosphokinase</fullName>
    </alternativeName>
    <alternativeName>
        <fullName evidence="12">7,8-dihydro-6-hydroxymethylpterin-pyrophosphokinase</fullName>
    </alternativeName>
</protein>
<evidence type="ECO:0000256" key="10">
    <source>
        <dbReference type="ARBA" id="ARBA00029409"/>
    </source>
</evidence>
<keyword evidence="15" id="KW-1185">Reference proteome</keyword>
<proteinExistence type="inferred from homology"/>
<dbReference type="GO" id="GO:0005524">
    <property type="term" value="F:ATP binding"/>
    <property type="evidence" value="ECO:0007669"/>
    <property type="project" value="UniProtKB-KW"/>
</dbReference>
<dbReference type="Gene3D" id="3.30.70.560">
    <property type="entry name" value="7,8-Dihydro-6-hydroxymethylpterin-pyrophosphokinase HPPK"/>
    <property type="match status" value="1"/>
</dbReference>
<dbReference type="Proteomes" id="UP000244906">
    <property type="component" value="Unassembled WGS sequence"/>
</dbReference>
<feature type="domain" description="7,8-dihydro-6-hydroxymethylpterin-pyrophosphokinase" evidence="13">
    <location>
        <begin position="85"/>
        <end position="96"/>
    </location>
</feature>
<comment type="function">
    <text evidence="10">Catalyzes the transfer of pyrophosphate from adenosine triphosphate (ATP) to 6-hydroxymethyl-7,8-dihydropterin, an enzymatic step in folate biosynthesis pathway.</text>
</comment>
<dbReference type="EC" id="2.7.6.3" evidence="3"/>
<evidence type="ECO:0000256" key="3">
    <source>
        <dbReference type="ARBA" id="ARBA00013253"/>
    </source>
</evidence>
<keyword evidence="6" id="KW-0547">Nucleotide-binding</keyword>
<dbReference type="EMBL" id="QDDL01000001">
    <property type="protein sequence ID" value="PVZ72627.1"/>
    <property type="molecule type" value="Genomic_DNA"/>
</dbReference>
<dbReference type="GO" id="GO:0003848">
    <property type="term" value="F:2-amino-4-hydroxy-6-hydroxymethyldihydropteridine diphosphokinase activity"/>
    <property type="evidence" value="ECO:0007669"/>
    <property type="project" value="UniProtKB-EC"/>
</dbReference>
<evidence type="ECO:0000256" key="2">
    <source>
        <dbReference type="ARBA" id="ARBA00005810"/>
    </source>
</evidence>
<reference evidence="14 15" key="1">
    <citation type="submission" date="2018-04" db="EMBL/GenBank/DDBJ databases">
        <title>Thalassorhabdus spongiae gen. nov., sp. nov., isolated from a marine sponge in South-West Iceland.</title>
        <authorList>
            <person name="Knobloch S."/>
            <person name="Daussin A."/>
            <person name="Johannsson R."/>
            <person name="Marteinsson V.T."/>
        </authorList>
    </citation>
    <scope>NUCLEOTIDE SEQUENCE [LARGE SCALE GENOMIC DNA]</scope>
    <source>
        <strain evidence="14 15">Hp12</strain>
    </source>
</reference>
<sequence>MATSWIGLGSNLEQPKQQLLKAQAELEKLGVVTISRLYSSSPMGPQDQPDYVNAVAMLKTELAPIALLDALQAIENEHGRVRNRRWGERTLDLDLLIYDQQQINHPRLTVPHPGIAERDFVLKPLHELAPELKLPDGRPIEQLLENCSDHSLRLID</sequence>
<dbReference type="InterPro" id="IPR000550">
    <property type="entry name" value="Hppk"/>
</dbReference>
<evidence type="ECO:0000313" key="15">
    <source>
        <dbReference type="Proteomes" id="UP000244906"/>
    </source>
</evidence>
<accession>A0A2V1H5Y0</accession>
<evidence type="ECO:0000256" key="6">
    <source>
        <dbReference type="ARBA" id="ARBA00022741"/>
    </source>
</evidence>
<dbReference type="GO" id="GO:0016301">
    <property type="term" value="F:kinase activity"/>
    <property type="evidence" value="ECO:0007669"/>
    <property type="project" value="UniProtKB-KW"/>
</dbReference>
<keyword evidence="5" id="KW-0808">Transferase</keyword>
<evidence type="ECO:0000256" key="8">
    <source>
        <dbReference type="ARBA" id="ARBA00022840"/>
    </source>
</evidence>
<dbReference type="InterPro" id="IPR035907">
    <property type="entry name" value="Hppk_sf"/>
</dbReference>
<dbReference type="Pfam" id="PF01288">
    <property type="entry name" value="HPPK"/>
    <property type="match status" value="1"/>
</dbReference>
<keyword evidence="7 14" id="KW-0418">Kinase</keyword>
<evidence type="ECO:0000256" key="1">
    <source>
        <dbReference type="ARBA" id="ARBA00005051"/>
    </source>
</evidence>
<dbReference type="PROSITE" id="PS00794">
    <property type="entry name" value="HPPK"/>
    <property type="match status" value="1"/>
</dbReference>
<dbReference type="GO" id="GO:0046656">
    <property type="term" value="P:folic acid biosynthetic process"/>
    <property type="evidence" value="ECO:0007669"/>
    <property type="project" value="UniProtKB-KW"/>
</dbReference>
<comment type="similarity">
    <text evidence="2">Belongs to the HPPK family.</text>
</comment>
<evidence type="ECO:0000256" key="9">
    <source>
        <dbReference type="ARBA" id="ARBA00022909"/>
    </source>
</evidence>
<dbReference type="PANTHER" id="PTHR43071:SF1">
    <property type="entry name" value="2-AMINO-4-HYDROXY-6-HYDROXYMETHYLDIHYDROPTERIDINE PYROPHOSPHOKINASE"/>
    <property type="match status" value="1"/>
</dbReference>